<accession>A0A1S7LJD6</accession>
<proteinExistence type="predicted"/>
<gene>
    <name evidence="2" type="ORF">MAGMO_2054</name>
</gene>
<evidence type="ECO:0000256" key="1">
    <source>
        <dbReference type="SAM" id="SignalP"/>
    </source>
</evidence>
<feature type="chain" id="PRO_5012842741" evidence="1">
    <location>
        <begin position="35"/>
        <end position="113"/>
    </location>
</feature>
<organism evidence="2">
    <name type="scientific">Magnetococcus massalia (strain MO-1)</name>
    <dbReference type="NCBI Taxonomy" id="451514"/>
    <lineage>
        <taxon>Bacteria</taxon>
        <taxon>Pseudomonadati</taxon>
        <taxon>Pseudomonadota</taxon>
        <taxon>Magnetococcia</taxon>
        <taxon>Magnetococcales</taxon>
        <taxon>Magnetococcaceae</taxon>
        <taxon>Magnetococcus</taxon>
    </lineage>
</organism>
<keyword evidence="1" id="KW-0732">Signal</keyword>
<reference evidence="2" key="1">
    <citation type="submission" date="2015-04" db="EMBL/GenBank/DDBJ databases">
        <authorList>
            <person name="Syromyatnikov M.Y."/>
            <person name="Popov V.N."/>
        </authorList>
    </citation>
    <scope>NUCLEOTIDE SEQUENCE</scope>
    <source>
        <strain evidence="2">MO-1</strain>
    </source>
</reference>
<name>A0A1S7LJD6_MAGMO</name>
<protein>
    <submittedName>
        <fullName evidence="2">Uncharacterized protein</fullName>
    </submittedName>
</protein>
<dbReference type="AlphaFoldDB" id="A0A1S7LJD6"/>
<feature type="signal peptide" evidence="1">
    <location>
        <begin position="1"/>
        <end position="34"/>
    </location>
</feature>
<evidence type="ECO:0000313" key="2">
    <source>
        <dbReference type="EMBL" id="CRH06227.1"/>
    </source>
</evidence>
<sequence length="113" mass="12559">MEQAPPRIRHGLRLASLCAGLLSLTSLLIGSANAAEVIRSENARYSYYPAYAFHTAYPSQVNPVLDTRWAPQGPIFYTYGSRFIPLNVVYPTAEKTVVPVEMVSIRVLSNPFK</sequence>
<dbReference type="EMBL" id="LO017727">
    <property type="protein sequence ID" value="CRH06227.1"/>
    <property type="molecule type" value="Genomic_DNA"/>
</dbReference>